<evidence type="ECO:0000256" key="3">
    <source>
        <dbReference type="ARBA" id="ARBA00022296"/>
    </source>
</evidence>
<gene>
    <name evidence="7" type="ORF">GA0061080_10676</name>
</gene>
<sequence>MFFKNLIIYQFDKNSSIERLDNDMLKNMAFTPCGPTDSIKKGFVSPIDDDDVLKLQVQGHSLLKLRIESKLSPSSVIKKKTSERIEQLEQKLGRSVTKSERLRAKDDVIVDLLPIAFTKDQYVYVWINDKDKFIAVETASFKKAEDVLALIRKELGALALKPLSVENNISFTLKEWVCNDSTPPNFFVLNDAMLADPLEGNGKIKLIDENLTAEEVKSYLNGGREIKSLSFSYKQQTVFTVNTELVFSKISYSSEMLDENSDISLDDKAKRIEADFFLVANELANLIKDFTKAVQ</sequence>
<keyword evidence="8" id="KW-1185">Reference proteome</keyword>
<evidence type="ECO:0000313" key="8">
    <source>
        <dbReference type="Proteomes" id="UP000199698"/>
    </source>
</evidence>
<keyword evidence="6" id="KW-0175">Coiled coil</keyword>
<evidence type="ECO:0000313" key="7">
    <source>
        <dbReference type="EMBL" id="SCC28878.1"/>
    </source>
</evidence>
<dbReference type="Proteomes" id="UP000199698">
    <property type="component" value="Unassembled WGS sequence"/>
</dbReference>
<evidence type="ECO:0000256" key="2">
    <source>
        <dbReference type="ARBA" id="ARBA00008657"/>
    </source>
</evidence>
<evidence type="ECO:0000256" key="5">
    <source>
        <dbReference type="ARBA" id="ARBA00023172"/>
    </source>
</evidence>
<evidence type="ECO:0000256" key="4">
    <source>
        <dbReference type="ARBA" id="ARBA00022490"/>
    </source>
</evidence>
<dbReference type="GO" id="GO:0043590">
    <property type="term" value="C:bacterial nucleoid"/>
    <property type="evidence" value="ECO:0007669"/>
    <property type="project" value="TreeGrafter"/>
</dbReference>
<keyword evidence="4" id="KW-0963">Cytoplasm</keyword>
<comment type="similarity">
    <text evidence="2">Belongs to the RdgC family.</text>
</comment>
<dbReference type="Pfam" id="PF04381">
    <property type="entry name" value="RdgC"/>
    <property type="match status" value="1"/>
</dbReference>
<dbReference type="RefSeq" id="WP_091125751.1">
    <property type="nucleotide sequence ID" value="NZ_FMBA01000067.1"/>
</dbReference>
<organism evidence="7 8">
    <name type="scientific">Gilliamella intestini</name>
    <dbReference type="NCBI Taxonomy" id="1798183"/>
    <lineage>
        <taxon>Bacteria</taxon>
        <taxon>Pseudomonadati</taxon>
        <taxon>Pseudomonadota</taxon>
        <taxon>Gammaproteobacteria</taxon>
        <taxon>Orbales</taxon>
        <taxon>Orbaceae</taxon>
        <taxon>Gilliamella</taxon>
    </lineage>
</organism>
<dbReference type="GO" id="GO:0003690">
    <property type="term" value="F:double-stranded DNA binding"/>
    <property type="evidence" value="ECO:0007669"/>
    <property type="project" value="TreeGrafter"/>
</dbReference>
<feature type="coiled-coil region" evidence="6">
    <location>
        <begin position="78"/>
        <end position="105"/>
    </location>
</feature>
<accession>A0A1C4DCA6</accession>
<name>A0A1C4DCA6_9GAMM</name>
<dbReference type="AlphaFoldDB" id="A0A1C4DCA6"/>
<dbReference type="InterPro" id="IPR007476">
    <property type="entry name" value="RdgC"/>
</dbReference>
<dbReference type="STRING" id="1798183.GA0061080_10676"/>
<proteinExistence type="inferred from homology"/>
<dbReference type="PANTHER" id="PTHR38103">
    <property type="entry name" value="RECOMBINATION-ASSOCIATED PROTEIN RDGC"/>
    <property type="match status" value="1"/>
</dbReference>
<reference evidence="8" key="1">
    <citation type="submission" date="2016-08" db="EMBL/GenBank/DDBJ databases">
        <authorList>
            <person name="Varghese N."/>
            <person name="Submissions Spin"/>
        </authorList>
    </citation>
    <scope>NUCLEOTIDE SEQUENCE [LARGE SCALE GENOMIC DNA]</scope>
    <source>
        <strain evidence="8">R-53144</strain>
    </source>
</reference>
<keyword evidence="5" id="KW-0233">DNA recombination</keyword>
<comment type="subcellular location">
    <subcellularLocation>
        <location evidence="1">Cytoplasm</location>
        <location evidence="1">Nucleoid</location>
    </subcellularLocation>
</comment>
<dbReference type="GO" id="GO:0006310">
    <property type="term" value="P:DNA recombination"/>
    <property type="evidence" value="ECO:0007669"/>
    <property type="project" value="UniProtKB-KW"/>
</dbReference>
<dbReference type="OrthoDB" id="5290530at2"/>
<evidence type="ECO:0000256" key="1">
    <source>
        <dbReference type="ARBA" id="ARBA00004453"/>
    </source>
</evidence>
<protein>
    <recommendedName>
        <fullName evidence="3">Recombination-associated protein RdgC</fullName>
    </recommendedName>
</protein>
<dbReference type="GO" id="GO:0000018">
    <property type="term" value="P:regulation of DNA recombination"/>
    <property type="evidence" value="ECO:0007669"/>
    <property type="project" value="TreeGrafter"/>
</dbReference>
<evidence type="ECO:0000256" key="6">
    <source>
        <dbReference type="SAM" id="Coils"/>
    </source>
</evidence>
<dbReference type="PANTHER" id="PTHR38103:SF1">
    <property type="entry name" value="RECOMBINATION-ASSOCIATED PROTEIN RDGC"/>
    <property type="match status" value="1"/>
</dbReference>
<dbReference type="EMBL" id="FMBA01000067">
    <property type="protein sequence ID" value="SCC28878.1"/>
    <property type="molecule type" value="Genomic_DNA"/>
</dbReference>